<dbReference type="Pfam" id="PF08236">
    <property type="entry name" value="SRI"/>
    <property type="match status" value="1"/>
</dbReference>
<evidence type="ECO:0000313" key="6">
    <source>
        <dbReference type="EMBL" id="KAI1884219.1"/>
    </source>
</evidence>
<feature type="region of interest" description="Disordered" evidence="3">
    <location>
        <begin position="205"/>
        <end position="383"/>
    </location>
</feature>
<feature type="region of interest" description="Disordered" evidence="3">
    <location>
        <begin position="128"/>
        <end position="180"/>
    </location>
</feature>
<keyword evidence="2" id="KW-0539">Nucleus</keyword>
<dbReference type="Pfam" id="PF06959">
    <property type="entry name" value="RecQ5"/>
    <property type="match status" value="1"/>
</dbReference>
<feature type="region of interest" description="Disordered" evidence="3">
    <location>
        <begin position="36"/>
        <end position="58"/>
    </location>
</feature>
<protein>
    <submittedName>
        <fullName evidence="6">Uncharacterized protein</fullName>
    </submittedName>
</protein>
<gene>
    <name evidence="6" type="ORF">AGOR_G00224200</name>
</gene>
<organism evidence="6 7">
    <name type="scientific">Albula goreensis</name>
    <dbReference type="NCBI Taxonomy" id="1534307"/>
    <lineage>
        <taxon>Eukaryota</taxon>
        <taxon>Metazoa</taxon>
        <taxon>Chordata</taxon>
        <taxon>Craniata</taxon>
        <taxon>Vertebrata</taxon>
        <taxon>Euteleostomi</taxon>
        <taxon>Actinopterygii</taxon>
        <taxon>Neopterygii</taxon>
        <taxon>Teleostei</taxon>
        <taxon>Albuliformes</taxon>
        <taxon>Albulidae</taxon>
        <taxon>Albula</taxon>
    </lineage>
</organism>
<comment type="caution">
    <text evidence="6">The sequence shown here is derived from an EMBL/GenBank/DDBJ whole genome shotgun (WGS) entry which is preliminary data.</text>
</comment>
<feature type="domain" description="RecQ helicase-like 5" evidence="4">
    <location>
        <begin position="166"/>
        <end position="313"/>
    </location>
</feature>
<dbReference type="Gene3D" id="6.10.250.3140">
    <property type="match status" value="1"/>
</dbReference>
<dbReference type="OrthoDB" id="10261556at2759"/>
<dbReference type="InterPro" id="IPR013257">
    <property type="entry name" value="SRI"/>
</dbReference>
<feature type="compositionally biased region" description="Polar residues" evidence="3">
    <location>
        <begin position="255"/>
        <end position="264"/>
    </location>
</feature>
<keyword evidence="7" id="KW-1185">Reference proteome</keyword>
<evidence type="ECO:0000256" key="2">
    <source>
        <dbReference type="ARBA" id="ARBA00023242"/>
    </source>
</evidence>
<dbReference type="EMBL" id="JAERUA010000022">
    <property type="protein sequence ID" value="KAI1884219.1"/>
    <property type="molecule type" value="Genomic_DNA"/>
</dbReference>
<feature type="compositionally biased region" description="Basic and acidic residues" evidence="3">
    <location>
        <begin position="142"/>
        <end position="161"/>
    </location>
</feature>
<reference evidence="6" key="1">
    <citation type="submission" date="2021-01" db="EMBL/GenBank/DDBJ databases">
        <authorList>
            <person name="Zahm M."/>
            <person name="Roques C."/>
            <person name="Cabau C."/>
            <person name="Klopp C."/>
            <person name="Donnadieu C."/>
            <person name="Jouanno E."/>
            <person name="Lampietro C."/>
            <person name="Louis A."/>
            <person name="Herpin A."/>
            <person name="Echchiki A."/>
            <person name="Berthelot C."/>
            <person name="Parey E."/>
            <person name="Roest-Crollius H."/>
            <person name="Braasch I."/>
            <person name="Postlethwait J."/>
            <person name="Bobe J."/>
            <person name="Montfort J."/>
            <person name="Bouchez O."/>
            <person name="Begum T."/>
            <person name="Mejri S."/>
            <person name="Adams A."/>
            <person name="Chen W.-J."/>
            <person name="Guiguen Y."/>
        </authorList>
    </citation>
    <scope>NUCLEOTIDE SEQUENCE</scope>
    <source>
        <tissue evidence="6">Blood</tissue>
    </source>
</reference>
<evidence type="ECO:0000259" key="4">
    <source>
        <dbReference type="Pfam" id="PF06959"/>
    </source>
</evidence>
<name>A0A8T3CGL8_9TELE</name>
<evidence type="ECO:0000313" key="7">
    <source>
        <dbReference type="Proteomes" id="UP000829720"/>
    </source>
</evidence>
<feature type="compositionally biased region" description="Basic and acidic residues" evidence="3">
    <location>
        <begin position="245"/>
        <end position="254"/>
    </location>
</feature>
<feature type="domain" description="Set2 Rpb1 interacting" evidence="5">
    <location>
        <begin position="505"/>
        <end position="574"/>
    </location>
</feature>
<evidence type="ECO:0000256" key="1">
    <source>
        <dbReference type="ARBA" id="ARBA00004123"/>
    </source>
</evidence>
<feature type="compositionally biased region" description="Basic residues" evidence="3">
    <location>
        <begin position="369"/>
        <end position="381"/>
    </location>
</feature>
<dbReference type="GO" id="GO:0005694">
    <property type="term" value="C:chromosome"/>
    <property type="evidence" value="ECO:0007669"/>
    <property type="project" value="InterPro"/>
</dbReference>
<dbReference type="Proteomes" id="UP000829720">
    <property type="component" value="Unassembled WGS sequence"/>
</dbReference>
<evidence type="ECO:0000259" key="5">
    <source>
        <dbReference type="Pfam" id="PF08236"/>
    </source>
</evidence>
<comment type="subcellular location">
    <subcellularLocation>
        <location evidence="1">Nucleus</location>
    </subcellularLocation>
</comment>
<dbReference type="InterPro" id="IPR010716">
    <property type="entry name" value="RECQ5"/>
</dbReference>
<dbReference type="AlphaFoldDB" id="A0A8T3CGL8"/>
<proteinExistence type="predicted"/>
<dbReference type="Gene3D" id="6.10.250.2460">
    <property type="match status" value="1"/>
</dbReference>
<accession>A0A8T3CGL8</accession>
<dbReference type="GO" id="GO:0006355">
    <property type="term" value="P:regulation of DNA-templated transcription"/>
    <property type="evidence" value="ECO:0007669"/>
    <property type="project" value="InterPro"/>
</dbReference>
<sequence>MGLKGGTRIWGGMRRMILKNARKNLETCSKKQMNLRKGGDSKEVFVPPDADCPLRDPRSQKIPKLTVKAREHCLALLQSALEHQGAADSSESSDTQSLAVEIEHKVFSSSKTANLYKAAVLKKVAEMKKGTEGVVSPPVGGEETRSCSSHDDGPSDSKHDLPSSSSPSSSSDFQGFTPASQMYSLKRKRVGAGLRGSSNPFQAAAELLKSSGGQDDCEGSGAGLGAVSNTQTADTLCGLGDPAVEPERGKRQKTEPATTVSSPATAKPSAEAPRSLNSPSKGTSKKQQKLALAAKMSRSICHYFTKKKGEESTPDTATLISPGEQHKADLESACAPQGEDEHEIKASVEIKPLPKLNDQGLESEEPPAAKRHHPLQNKKKRVTFDTNVQERKEGQEGALGVLQTTEKAENLNEGTGNVGVLQAPEKTETGGNTGVLQTIEKAETLNERAGGNVGVLKATEKDKTLKKASGLDVGVPRAAEKPMTVKRRVGENVGSHGAPEKVVTLKEAADIVVHCLDPFYSQGKFATKDLFKSFARFLSHLLAEGKSCGRNQVKSEARSLIKRFFSSIQRCESESDWANLREMVGRANGTGGGADRRRDGQTA</sequence>
<evidence type="ECO:0000256" key="3">
    <source>
        <dbReference type="SAM" id="MobiDB-lite"/>
    </source>
</evidence>
<feature type="compositionally biased region" description="Low complexity" evidence="3">
    <location>
        <begin position="162"/>
        <end position="172"/>
    </location>
</feature>